<dbReference type="STRING" id="286115.A0A507DCM9"/>
<keyword evidence="3" id="KW-0342">GTP-binding</keyword>
<dbReference type="SUPFAM" id="SSF52540">
    <property type="entry name" value="P-loop containing nucleoside triphosphate hydrolases"/>
    <property type="match status" value="1"/>
</dbReference>
<accession>A0A507DCM9</accession>
<gene>
    <name evidence="9" type="ORF">SeLEV6574_g01548</name>
    <name evidence="8" type="ORF">SeMB42_g05482</name>
</gene>
<feature type="compositionally biased region" description="Basic and acidic residues" evidence="6">
    <location>
        <begin position="68"/>
        <end position="77"/>
    </location>
</feature>
<dbReference type="VEuPathDB" id="FungiDB:SeMB42_g05482"/>
<feature type="compositionally biased region" description="Basic and acidic residues" evidence="6">
    <location>
        <begin position="622"/>
        <end position="634"/>
    </location>
</feature>
<dbReference type="InterPro" id="IPR027417">
    <property type="entry name" value="P-loop_NTPase"/>
</dbReference>
<evidence type="ECO:0000256" key="3">
    <source>
        <dbReference type="ARBA" id="ARBA00023134"/>
    </source>
</evidence>
<evidence type="ECO:0000313" key="10">
    <source>
        <dbReference type="Proteomes" id="UP000317494"/>
    </source>
</evidence>
<dbReference type="InterPro" id="IPR030378">
    <property type="entry name" value="G_CP_dom"/>
</dbReference>
<feature type="region of interest" description="Disordered" evidence="6">
    <location>
        <begin position="344"/>
        <end position="415"/>
    </location>
</feature>
<sequence length="634" mass="71872">MSSSSSSRTTTHKAPRALAYSAKQKREQLRQKRNRQREQLPLLDRAHHSPGDKEAQSFAYAPSNEYDQDQHAYLERHPHNKDHHYRCRRKSDQDPSVSEHAAVNDKTDLDSVFTKIPRALVAARRQESQTPFTRLPKAALQVDLQTLYPPTKPPPDIPKRPHWSYDETKQNLDKQEHAAFAQWLTKLNQEYPNGQLSWYEQNLQVWRQLWRVVEISDIIMCLVDSRHPVLQFPPRLYEWVVKELGKEFILVLNKADLVDAKTIQAWSEYFKELYPDVVIVAFSCCETRVSARGRLIRSPRVHGIVNILQACRNLNISKPGVEKINWDALIGRAVERAAEQEALDRMKETRREGRGAQDSFLGRSRRRQNLDAQGDESMGDVAKDRKTKSTKGKRKKGADAAIHGDGSDQDHHLPPRHIEANAEELTIGLIGHPNVGKSSLLNEMLGKKVVSVSRTAGHTKHFQTIYMGPNLRLADCPGLVFPSLLPKSLQILSGMYKIAQVQEPYSAIHYLAERIPLERILKLNPPADSNSLHYQWSVWDICEQYALKCGYLIARSAEPDVYRAANAILSMACDGVILLSLKPPGFYSDTDDDDDDHHHSDGSEVEDGAVSSDGAEEDGSDAEDKSEERESVDE</sequence>
<feature type="compositionally biased region" description="Basic and acidic residues" evidence="6">
    <location>
        <begin position="344"/>
        <end position="355"/>
    </location>
</feature>
<evidence type="ECO:0000259" key="7">
    <source>
        <dbReference type="PROSITE" id="PS51721"/>
    </source>
</evidence>
<evidence type="ECO:0000313" key="9">
    <source>
        <dbReference type="EMBL" id="TPX49313.1"/>
    </source>
</evidence>
<feature type="domain" description="CP-type G" evidence="7">
    <location>
        <begin position="206"/>
        <end position="482"/>
    </location>
</feature>
<protein>
    <recommendedName>
        <fullName evidence="5">Guanine nucleotide-binding protein-like 1</fullName>
    </recommendedName>
</protein>
<feature type="compositionally biased region" description="Basic and acidic residues" evidence="6">
    <location>
        <begin position="405"/>
        <end position="415"/>
    </location>
</feature>
<dbReference type="Proteomes" id="UP000317494">
    <property type="component" value="Unassembled WGS sequence"/>
</dbReference>
<feature type="region of interest" description="Disordered" evidence="6">
    <location>
        <begin position="1"/>
        <end position="103"/>
    </location>
</feature>
<evidence type="ECO:0000256" key="1">
    <source>
        <dbReference type="ARBA" id="ARBA00022553"/>
    </source>
</evidence>
<dbReference type="PANTHER" id="PTHR45709">
    <property type="entry name" value="LARGE SUBUNIT GTPASE 1 HOMOLOG-RELATED"/>
    <property type="match status" value="1"/>
</dbReference>
<keyword evidence="10" id="KW-1185">Reference proteome</keyword>
<dbReference type="PANTHER" id="PTHR45709:SF3">
    <property type="entry name" value="GUANINE NUCLEOTIDE-BINDING PROTEIN-LIKE 1"/>
    <property type="match status" value="1"/>
</dbReference>
<dbReference type="GO" id="GO:0003924">
    <property type="term" value="F:GTPase activity"/>
    <property type="evidence" value="ECO:0007669"/>
    <property type="project" value="InterPro"/>
</dbReference>
<name>A0A507DCM9_9FUNG</name>
<feature type="compositionally biased region" description="Basic and acidic residues" evidence="6">
    <location>
        <begin position="44"/>
        <end position="55"/>
    </location>
</feature>
<dbReference type="OrthoDB" id="61815at2759"/>
<reference evidence="10 11" key="1">
    <citation type="journal article" date="2019" name="Sci. Rep.">
        <title>Comparative genomics of chytrid fungi reveal insights into the obligate biotrophic and pathogenic lifestyle of Synchytrium endobioticum.</title>
        <authorList>
            <person name="van de Vossenberg B.T.L.H."/>
            <person name="Warris S."/>
            <person name="Nguyen H.D.T."/>
            <person name="van Gent-Pelzer M.P.E."/>
            <person name="Joly D.L."/>
            <person name="van de Geest H.C."/>
            <person name="Bonants P.J.M."/>
            <person name="Smith D.S."/>
            <person name="Levesque C.A."/>
            <person name="van der Lee T.A.J."/>
        </authorList>
    </citation>
    <scope>NUCLEOTIDE SEQUENCE [LARGE SCALE GENOMIC DNA]</scope>
    <source>
        <strain evidence="9 11">LEV6574</strain>
        <strain evidence="8 10">MB42</strain>
    </source>
</reference>
<evidence type="ECO:0000313" key="11">
    <source>
        <dbReference type="Proteomes" id="UP000320475"/>
    </source>
</evidence>
<evidence type="ECO:0000313" key="8">
    <source>
        <dbReference type="EMBL" id="TPX41664.1"/>
    </source>
</evidence>
<dbReference type="EMBL" id="QEAN01000262">
    <property type="protein sequence ID" value="TPX41664.1"/>
    <property type="molecule type" value="Genomic_DNA"/>
</dbReference>
<dbReference type="Pfam" id="PF01926">
    <property type="entry name" value="MMR_HSR1"/>
    <property type="match status" value="1"/>
</dbReference>
<keyword evidence="1" id="KW-0597">Phosphoprotein</keyword>
<dbReference type="PRINTS" id="PR00326">
    <property type="entry name" value="GTP1OBG"/>
</dbReference>
<feature type="region of interest" description="Disordered" evidence="6">
    <location>
        <begin position="588"/>
        <end position="634"/>
    </location>
</feature>
<dbReference type="Proteomes" id="UP000320475">
    <property type="component" value="Unassembled WGS sequence"/>
</dbReference>
<evidence type="ECO:0000256" key="6">
    <source>
        <dbReference type="SAM" id="MobiDB-lite"/>
    </source>
</evidence>
<proteinExistence type="predicted"/>
<feature type="compositionally biased region" description="Basic residues" evidence="6">
    <location>
        <begin position="385"/>
        <end position="396"/>
    </location>
</feature>
<dbReference type="PROSITE" id="PS51721">
    <property type="entry name" value="G_CP"/>
    <property type="match status" value="1"/>
</dbReference>
<comment type="caution">
    <text evidence="9">The sequence shown here is derived from an EMBL/GenBank/DDBJ whole genome shotgun (WGS) entry which is preliminary data.</text>
</comment>
<dbReference type="GO" id="GO:0005525">
    <property type="term" value="F:GTP binding"/>
    <property type="evidence" value="ECO:0007669"/>
    <property type="project" value="UniProtKB-KW"/>
</dbReference>
<comment type="function">
    <text evidence="4">Possible regulatory or functional link with the histocompatibility cluster.</text>
</comment>
<keyword evidence="2" id="KW-0547">Nucleotide-binding</keyword>
<evidence type="ECO:0000256" key="2">
    <source>
        <dbReference type="ARBA" id="ARBA00022741"/>
    </source>
</evidence>
<dbReference type="Gene3D" id="3.40.50.300">
    <property type="entry name" value="P-loop containing nucleotide triphosphate hydrolases"/>
    <property type="match status" value="1"/>
</dbReference>
<dbReference type="EMBL" id="QEAM01000036">
    <property type="protein sequence ID" value="TPX49313.1"/>
    <property type="molecule type" value="Genomic_DNA"/>
</dbReference>
<dbReference type="InterPro" id="IPR043358">
    <property type="entry name" value="GNL1-like"/>
</dbReference>
<dbReference type="InterPro" id="IPR006073">
    <property type="entry name" value="GTP-bd"/>
</dbReference>
<evidence type="ECO:0000256" key="5">
    <source>
        <dbReference type="ARBA" id="ARBA00039902"/>
    </source>
</evidence>
<feature type="compositionally biased region" description="Basic residues" evidence="6">
    <location>
        <begin position="78"/>
        <end position="89"/>
    </location>
</feature>
<dbReference type="AlphaFoldDB" id="A0A507DCM9"/>
<evidence type="ECO:0000256" key="4">
    <source>
        <dbReference type="ARBA" id="ARBA00037770"/>
    </source>
</evidence>
<organism evidence="9 11">
    <name type="scientific">Synchytrium endobioticum</name>
    <dbReference type="NCBI Taxonomy" id="286115"/>
    <lineage>
        <taxon>Eukaryota</taxon>
        <taxon>Fungi</taxon>
        <taxon>Fungi incertae sedis</taxon>
        <taxon>Chytridiomycota</taxon>
        <taxon>Chytridiomycota incertae sedis</taxon>
        <taxon>Chytridiomycetes</taxon>
        <taxon>Synchytriales</taxon>
        <taxon>Synchytriaceae</taxon>
        <taxon>Synchytrium</taxon>
    </lineage>
</organism>